<evidence type="ECO:0000256" key="2">
    <source>
        <dbReference type="ARBA" id="ARBA00022679"/>
    </source>
</evidence>
<comment type="caution">
    <text evidence="5">The sequence shown here is derived from an EMBL/GenBank/DDBJ whole genome shotgun (WGS) entry which is preliminary data.</text>
</comment>
<organism evidence="5 6">
    <name type="scientific">Aspergillus felis</name>
    <dbReference type="NCBI Taxonomy" id="1287682"/>
    <lineage>
        <taxon>Eukaryota</taxon>
        <taxon>Fungi</taxon>
        <taxon>Dikarya</taxon>
        <taxon>Ascomycota</taxon>
        <taxon>Pezizomycotina</taxon>
        <taxon>Eurotiomycetes</taxon>
        <taxon>Eurotiomycetidae</taxon>
        <taxon>Eurotiales</taxon>
        <taxon>Aspergillaceae</taxon>
        <taxon>Aspergillus</taxon>
        <taxon>Aspergillus subgen. Fumigati</taxon>
    </lineage>
</organism>
<dbReference type="Gene3D" id="3.40.50.150">
    <property type="entry name" value="Vaccinia Virus protein VP39"/>
    <property type="match status" value="1"/>
</dbReference>
<protein>
    <recommendedName>
        <fullName evidence="7">Methyltransferase domain-containing protein</fullName>
    </recommendedName>
</protein>
<evidence type="ECO:0000313" key="6">
    <source>
        <dbReference type="Proteomes" id="UP000641853"/>
    </source>
</evidence>
<evidence type="ECO:0000256" key="3">
    <source>
        <dbReference type="ARBA" id="ARBA00022691"/>
    </source>
</evidence>
<accession>A0A8H6R193</accession>
<dbReference type="EMBL" id="JACBAG010001728">
    <property type="protein sequence ID" value="KAF7183360.1"/>
    <property type="molecule type" value="Genomic_DNA"/>
</dbReference>
<comment type="similarity">
    <text evidence="4">Belongs to the class I-like SAM-binding methyltransferase superfamily.</text>
</comment>
<dbReference type="PANTHER" id="PTHR35897">
    <property type="entry name" value="METHYLTRANSFERASE AUSD"/>
    <property type="match status" value="1"/>
</dbReference>
<dbReference type="InterPro" id="IPR029063">
    <property type="entry name" value="SAM-dependent_MTases_sf"/>
</dbReference>
<keyword evidence="3" id="KW-0949">S-adenosyl-L-methionine</keyword>
<comment type="pathway">
    <text evidence="1">Secondary metabolite biosynthesis.</text>
</comment>
<dbReference type="GO" id="GO:0016740">
    <property type="term" value="F:transferase activity"/>
    <property type="evidence" value="ECO:0007669"/>
    <property type="project" value="UniProtKB-KW"/>
</dbReference>
<sequence>MQMEELKDALSPGYDRDMSHLKGLSRLNVPIRAILEGYSNIEPDKVLAHVKDVRDRAFAVLQYPYPCVAKYMFLEPAISTLPCFNAIVDRVKEGQKLLDMGCAFGQELRQVVYHGAPSENLYGVDLHLDFINLGFDLFRDRSSLKSRFLASNLLDSNSDAVAELTGKVDIIFASLFFHIFSWNQQITIAKHALQMLTPKPGSMIVGRNAAYVKRKTPPLPEEYTTKSFHHDQASWNLLWDVVQKETGMRFRMQTWEQPDQDFMDHPQLGAYMMYFTVALE</sequence>
<evidence type="ECO:0000313" key="5">
    <source>
        <dbReference type="EMBL" id="KAF7183360.1"/>
    </source>
</evidence>
<dbReference type="AlphaFoldDB" id="A0A8H6R193"/>
<proteinExistence type="inferred from homology"/>
<name>A0A8H6R193_9EURO</name>
<evidence type="ECO:0000256" key="4">
    <source>
        <dbReference type="ARBA" id="ARBA00038314"/>
    </source>
</evidence>
<evidence type="ECO:0008006" key="7">
    <source>
        <dbReference type="Google" id="ProtNLM"/>
    </source>
</evidence>
<gene>
    <name evidence="5" type="ORF">CNMCM7691_003559</name>
</gene>
<dbReference type="SUPFAM" id="SSF53335">
    <property type="entry name" value="S-adenosyl-L-methionine-dependent methyltransferases"/>
    <property type="match status" value="1"/>
</dbReference>
<keyword evidence="6" id="KW-1185">Reference proteome</keyword>
<dbReference type="Proteomes" id="UP000641853">
    <property type="component" value="Unassembled WGS sequence"/>
</dbReference>
<dbReference type="InterPro" id="IPR051654">
    <property type="entry name" value="Meroterpenoid_MTases"/>
</dbReference>
<reference evidence="5" key="1">
    <citation type="submission" date="2020-06" db="EMBL/GenBank/DDBJ databases">
        <title>Draft genome sequences of strains closely related to Aspergillus parafelis and Aspergillus hiratsukae.</title>
        <authorList>
            <person name="Dos Santos R.A.C."/>
            <person name="Rivero-Menendez O."/>
            <person name="Steenwyk J.L."/>
            <person name="Mead M.E."/>
            <person name="Goldman G.H."/>
            <person name="Alastruey-Izquierdo A."/>
            <person name="Rokas A."/>
        </authorList>
    </citation>
    <scope>NUCLEOTIDE SEQUENCE</scope>
    <source>
        <strain evidence="5">CNM-CM7691</strain>
    </source>
</reference>
<evidence type="ECO:0000256" key="1">
    <source>
        <dbReference type="ARBA" id="ARBA00005179"/>
    </source>
</evidence>
<dbReference type="PANTHER" id="PTHR35897:SF1">
    <property type="entry name" value="METHYLTRANSFERASE AUSD"/>
    <property type="match status" value="1"/>
</dbReference>
<keyword evidence="2" id="KW-0808">Transferase</keyword>